<dbReference type="AlphaFoldDB" id="A0AAW1R6U9"/>
<protein>
    <recommendedName>
        <fullName evidence="3">Nuclear migration protein nudC</fullName>
    </recommendedName>
    <alternativeName>
        <fullName evidence="6">Nuclear distribution protein C homolog</fullName>
    </alternativeName>
</protein>
<dbReference type="Proteomes" id="UP001489004">
    <property type="component" value="Unassembled WGS sequence"/>
</dbReference>
<dbReference type="PANTHER" id="PTHR12356:SF3">
    <property type="entry name" value="NUCLEAR MIGRATION PROTEIN NUDC"/>
    <property type="match status" value="1"/>
</dbReference>
<accession>A0AAW1R6U9</accession>
<comment type="caution">
    <text evidence="10">The sequence shown here is derived from an EMBL/GenBank/DDBJ whole genome shotgun (WGS) entry which is preliminary data.</text>
</comment>
<dbReference type="Pfam" id="PF14050">
    <property type="entry name" value="Nudc_N"/>
    <property type="match status" value="1"/>
</dbReference>
<dbReference type="InterPro" id="IPR037898">
    <property type="entry name" value="NudC_fam"/>
</dbReference>
<dbReference type="Pfam" id="PF04969">
    <property type="entry name" value="CS"/>
    <property type="match status" value="1"/>
</dbReference>
<dbReference type="InterPro" id="IPR025934">
    <property type="entry name" value="NudC_N_dom"/>
</dbReference>
<feature type="domain" description="CS" evidence="9">
    <location>
        <begin position="157"/>
        <end position="246"/>
    </location>
</feature>
<dbReference type="EMBL" id="JALJOR010000001">
    <property type="protein sequence ID" value="KAK9829037.1"/>
    <property type="molecule type" value="Genomic_DNA"/>
</dbReference>
<evidence type="ECO:0000256" key="8">
    <source>
        <dbReference type="SAM" id="MobiDB-lite"/>
    </source>
</evidence>
<comment type="function">
    <text evidence="7">Small heat shock protein required for the establishment of auxin gradients and for patterning of the apical domain of the embryo. Involved in the specification of the cotyledon primordia. Also required for normal inflorescence and floral meristem function, normal developmental patterning and thermotolerance. Acts as a molecular chaperone.</text>
</comment>
<reference evidence="10 11" key="1">
    <citation type="journal article" date="2024" name="Nat. Commun.">
        <title>Phylogenomics reveals the evolutionary origins of lichenization in chlorophyte algae.</title>
        <authorList>
            <person name="Puginier C."/>
            <person name="Libourel C."/>
            <person name="Otte J."/>
            <person name="Skaloud P."/>
            <person name="Haon M."/>
            <person name="Grisel S."/>
            <person name="Petersen M."/>
            <person name="Berrin J.G."/>
            <person name="Delaux P.M."/>
            <person name="Dal Grande F."/>
            <person name="Keller J."/>
        </authorList>
    </citation>
    <scope>NUCLEOTIDE SEQUENCE [LARGE SCALE GENOMIC DNA]</scope>
    <source>
        <strain evidence="10 11">SAG 2043</strain>
    </source>
</reference>
<comment type="similarity">
    <text evidence="2">Belongs to the nudC family.</text>
</comment>
<evidence type="ECO:0000259" key="9">
    <source>
        <dbReference type="PROSITE" id="PS51203"/>
    </source>
</evidence>
<evidence type="ECO:0000256" key="4">
    <source>
        <dbReference type="ARBA" id="ARBA00022490"/>
    </source>
</evidence>
<keyword evidence="4" id="KW-0963">Cytoplasm</keyword>
<dbReference type="InterPro" id="IPR008978">
    <property type="entry name" value="HSP20-like_chaperone"/>
</dbReference>
<dbReference type="GO" id="GO:0005737">
    <property type="term" value="C:cytoplasm"/>
    <property type="evidence" value="ECO:0007669"/>
    <property type="project" value="UniProtKB-SubCell"/>
</dbReference>
<evidence type="ECO:0000256" key="3">
    <source>
        <dbReference type="ARBA" id="ARBA00017641"/>
    </source>
</evidence>
<dbReference type="PROSITE" id="PS51203">
    <property type="entry name" value="CS"/>
    <property type="match status" value="1"/>
</dbReference>
<evidence type="ECO:0000256" key="6">
    <source>
        <dbReference type="ARBA" id="ARBA00030427"/>
    </source>
</evidence>
<dbReference type="SUPFAM" id="SSF49764">
    <property type="entry name" value="HSP20-like chaperones"/>
    <property type="match status" value="1"/>
</dbReference>
<keyword evidence="11" id="KW-1185">Reference proteome</keyword>
<dbReference type="InterPro" id="IPR007052">
    <property type="entry name" value="CS_dom"/>
</dbReference>
<dbReference type="CDD" id="cd06467">
    <property type="entry name" value="p23_NUDC_like"/>
    <property type="match status" value="1"/>
</dbReference>
<evidence type="ECO:0000256" key="2">
    <source>
        <dbReference type="ARBA" id="ARBA00010513"/>
    </source>
</evidence>
<organism evidence="10 11">
    <name type="scientific">[Myrmecia] bisecta</name>
    <dbReference type="NCBI Taxonomy" id="41462"/>
    <lineage>
        <taxon>Eukaryota</taxon>
        <taxon>Viridiplantae</taxon>
        <taxon>Chlorophyta</taxon>
        <taxon>core chlorophytes</taxon>
        <taxon>Trebouxiophyceae</taxon>
        <taxon>Trebouxiales</taxon>
        <taxon>Trebouxiaceae</taxon>
        <taxon>Myrmecia</taxon>
    </lineage>
</organism>
<gene>
    <name evidence="10" type="ORF">WJX72_003559</name>
</gene>
<keyword evidence="5" id="KW-0597">Phosphoprotein</keyword>
<evidence type="ECO:0000313" key="11">
    <source>
        <dbReference type="Proteomes" id="UP001489004"/>
    </source>
</evidence>
<feature type="compositionally biased region" description="Low complexity" evidence="8">
    <location>
        <begin position="126"/>
        <end position="136"/>
    </location>
</feature>
<feature type="compositionally biased region" description="Low complexity" evidence="8">
    <location>
        <begin position="95"/>
        <end position="115"/>
    </location>
</feature>
<sequence length="319" mass="35034">MAQQTHTVIEEIDPATDPTRHDAALEQILIAEDDNPKQFLASVFDFLQRKTGFFNKPDASKQLAILLRDTKKQPQASKDPGVQRGFFGGPPPATPAAKAAAQNGTPAAAPALTPPSHDTAQPMEVSDTAAEKAASTAEEEDKESESKGLKPNAGNGADLDNYSWTQSLSEAVVSVPVPPGTKGKQCDVVIGKNHLKVGVKGQPPIIDDELSEPVKQEDSFWNLQDGCLLEINLQKVDKMHWWKHVVKGEPEIDTQKVEPENSKLSDLDGETRTTVEKMMFDQRQKAMGRPTSEEQNKQDMLKKFMAQHPEMDFSNAKIM</sequence>
<evidence type="ECO:0000256" key="1">
    <source>
        <dbReference type="ARBA" id="ARBA00004496"/>
    </source>
</evidence>
<evidence type="ECO:0000256" key="7">
    <source>
        <dbReference type="ARBA" id="ARBA00053226"/>
    </source>
</evidence>
<name>A0AAW1R6U9_9CHLO</name>
<dbReference type="GO" id="GO:0051082">
    <property type="term" value="F:unfolded protein binding"/>
    <property type="evidence" value="ECO:0007669"/>
    <property type="project" value="TreeGrafter"/>
</dbReference>
<comment type="subcellular location">
    <subcellularLocation>
        <location evidence="1">Cytoplasm</location>
    </subcellularLocation>
</comment>
<dbReference type="GO" id="GO:0006457">
    <property type="term" value="P:protein folding"/>
    <property type="evidence" value="ECO:0007669"/>
    <property type="project" value="TreeGrafter"/>
</dbReference>
<evidence type="ECO:0000313" key="10">
    <source>
        <dbReference type="EMBL" id="KAK9829037.1"/>
    </source>
</evidence>
<dbReference type="Gene3D" id="2.60.40.790">
    <property type="match status" value="1"/>
</dbReference>
<dbReference type="PANTHER" id="PTHR12356">
    <property type="entry name" value="NUCLEAR MOVEMENT PROTEIN NUDC"/>
    <property type="match status" value="1"/>
</dbReference>
<dbReference type="FunFam" id="2.60.40.790:FF:000001">
    <property type="entry name" value="Nuclear migration protein nudC"/>
    <property type="match status" value="1"/>
</dbReference>
<evidence type="ECO:0000256" key="5">
    <source>
        <dbReference type="ARBA" id="ARBA00022553"/>
    </source>
</evidence>
<feature type="region of interest" description="Disordered" evidence="8">
    <location>
        <begin position="71"/>
        <end position="161"/>
    </location>
</feature>
<proteinExistence type="inferred from homology"/>